<sequence length="132" mass="13827">MERSTRGWESRSERGIPTAAAWAAVLSEVGMPTTSRSAPRRRSSPSRSSACAAVEPVPSPTTIPDSTCSTARCAAIRFCSSWLSPVPRPAPSPAPAPASGCGGDVVGGFWAKRRWGGGSPRLGFGGTRRRAW</sequence>
<reference evidence="2" key="1">
    <citation type="submission" date="2020-07" db="EMBL/GenBank/DDBJ databases">
        <authorList>
            <person name="Lin J."/>
        </authorList>
    </citation>
    <scope>NUCLEOTIDE SEQUENCE</scope>
</reference>
<dbReference type="EMBL" id="LR862133">
    <property type="protein sequence ID" value="CAD1838405.1"/>
    <property type="molecule type" value="Genomic_DNA"/>
</dbReference>
<proteinExistence type="predicted"/>
<gene>
    <name evidence="2" type="ORF">CB5_LOCUS21616</name>
</gene>
<accession>A0A6V7Q6B5</accession>
<name>A0A6V7Q6B5_ANACO</name>
<evidence type="ECO:0000256" key="1">
    <source>
        <dbReference type="SAM" id="MobiDB-lite"/>
    </source>
</evidence>
<protein>
    <submittedName>
        <fullName evidence="2">Uncharacterized protein</fullName>
    </submittedName>
</protein>
<evidence type="ECO:0000313" key="2">
    <source>
        <dbReference type="EMBL" id="CAD1838405.1"/>
    </source>
</evidence>
<dbReference type="AlphaFoldDB" id="A0A6V7Q6B5"/>
<organism evidence="2">
    <name type="scientific">Ananas comosus var. bracteatus</name>
    <name type="common">red pineapple</name>
    <dbReference type="NCBI Taxonomy" id="296719"/>
    <lineage>
        <taxon>Eukaryota</taxon>
        <taxon>Viridiplantae</taxon>
        <taxon>Streptophyta</taxon>
        <taxon>Embryophyta</taxon>
        <taxon>Tracheophyta</taxon>
        <taxon>Spermatophyta</taxon>
        <taxon>Magnoliopsida</taxon>
        <taxon>Liliopsida</taxon>
        <taxon>Poales</taxon>
        <taxon>Bromeliaceae</taxon>
        <taxon>Bromelioideae</taxon>
        <taxon>Ananas</taxon>
    </lineage>
</organism>
<feature type="region of interest" description="Disordered" evidence="1">
    <location>
        <begin position="29"/>
        <end position="66"/>
    </location>
</feature>